<dbReference type="EMBL" id="JBBWWR010000021">
    <property type="protein sequence ID" value="KAK8938344.1"/>
    <property type="molecule type" value="Genomic_DNA"/>
</dbReference>
<evidence type="ECO:0000313" key="2">
    <source>
        <dbReference type="Proteomes" id="UP001412067"/>
    </source>
</evidence>
<name>A0ABR2LE14_9ASPA</name>
<keyword evidence="2" id="KW-1185">Reference proteome</keyword>
<protein>
    <submittedName>
        <fullName evidence="1">Uncharacterized protein</fullName>
    </submittedName>
</protein>
<organism evidence="1 2">
    <name type="scientific">Platanthera guangdongensis</name>
    <dbReference type="NCBI Taxonomy" id="2320717"/>
    <lineage>
        <taxon>Eukaryota</taxon>
        <taxon>Viridiplantae</taxon>
        <taxon>Streptophyta</taxon>
        <taxon>Embryophyta</taxon>
        <taxon>Tracheophyta</taxon>
        <taxon>Spermatophyta</taxon>
        <taxon>Magnoliopsida</taxon>
        <taxon>Liliopsida</taxon>
        <taxon>Asparagales</taxon>
        <taxon>Orchidaceae</taxon>
        <taxon>Orchidoideae</taxon>
        <taxon>Orchideae</taxon>
        <taxon>Orchidinae</taxon>
        <taxon>Platanthera</taxon>
    </lineage>
</organism>
<gene>
    <name evidence="1" type="ORF">KSP40_PGU004535</name>
</gene>
<sequence length="144" mass="15798">MAGYTNIPLFTLLLSPSPSTGSPQCSFISSTASSDTGNCHATAMLSSGTTLPPSRHIYYIFFVPATADDKECVLVRWREKEFGVSRALYTIIREEERDMVWSRAGRRQTGVAGVVDVEKKMPRSDPLPISNALYTGFISNSLAE</sequence>
<evidence type="ECO:0000313" key="1">
    <source>
        <dbReference type="EMBL" id="KAK8938344.1"/>
    </source>
</evidence>
<dbReference type="Proteomes" id="UP001412067">
    <property type="component" value="Unassembled WGS sequence"/>
</dbReference>
<reference evidence="1 2" key="1">
    <citation type="journal article" date="2022" name="Nat. Plants">
        <title>Genomes of leafy and leafless Platanthera orchids illuminate the evolution of mycoheterotrophy.</title>
        <authorList>
            <person name="Li M.H."/>
            <person name="Liu K.W."/>
            <person name="Li Z."/>
            <person name="Lu H.C."/>
            <person name="Ye Q.L."/>
            <person name="Zhang D."/>
            <person name="Wang J.Y."/>
            <person name="Li Y.F."/>
            <person name="Zhong Z.M."/>
            <person name="Liu X."/>
            <person name="Yu X."/>
            <person name="Liu D.K."/>
            <person name="Tu X.D."/>
            <person name="Liu B."/>
            <person name="Hao Y."/>
            <person name="Liao X.Y."/>
            <person name="Jiang Y.T."/>
            <person name="Sun W.H."/>
            <person name="Chen J."/>
            <person name="Chen Y.Q."/>
            <person name="Ai Y."/>
            <person name="Zhai J.W."/>
            <person name="Wu S.S."/>
            <person name="Zhou Z."/>
            <person name="Hsiao Y.Y."/>
            <person name="Wu W.L."/>
            <person name="Chen Y.Y."/>
            <person name="Lin Y.F."/>
            <person name="Hsu J.L."/>
            <person name="Li C.Y."/>
            <person name="Wang Z.W."/>
            <person name="Zhao X."/>
            <person name="Zhong W.Y."/>
            <person name="Ma X.K."/>
            <person name="Ma L."/>
            <person name="Huang J."/>
            <person name="Chen G.Z."/>
            <person name="Huang M.Z."/>
            <person name="Huang L."/>
            <person name="Peng D.H."/>
            <person name="Luo Y.B."/>
            <person name="Zou S.Q."/>
            <person name="Chen S.P."/>
            <person name="Lan S."/>
            <person name="Tsai W.C."/>
            <person name="Van de Peer Y."/>
            <person name="Liu Z.J."/>
        </authorList>
    </citation>
    <scope>NUCLEOTIDE SEQUENCE [LARGE SCALE GENOMIC DNA]</scope>
    <source>
        <strain evidence="1">Lor288</strain>
    </source>
</reference>
<proteinExistence type="predicted"/>
<comment type="caution">
    <text evidence="1">The sequence shown here is derived from an EMBL/GenBank/DDBJ whole genome shotgun (WGS) entry which is preliminary data.</text>
</comment>
<accession>A0ABR2LE14</accession>